<reference evidence="1" key="1">
    <citation type="journal article" date="2019" name="bioRxiv">
        <title>The Genome of the Zebra Mussel, Dreissena polymorpha: A Resource for Invasive Species Research.</title>
        <authorList>
            <person name="McCartney M.A."/>
            <person name="Auch B."/>
            <person name="Kono T."/>
            <person name="Mallez S."/>
            <person name="Zhang Y."/>
            <person name="Obille A."/>
            <person name="Becker A."/>
            <person name="Abrahante J.E."/>
            <person name="Garbe J."/>
            <person name="Badalamenti J.P."/>
            <person name="Herman A."/>
            <person name="Mangelson H."/>
            <person name="Liachko I."/>
            <person name="Sullivan S."/>
            <person name="Sone E.D."/>
            <person name="Koren S."/>
            <person name="Silverstein K.A.T."/>
            <person name="Beckman K.B."/>
            <person name="Gohl D.M."/>
        </authorList>
    </citation>
    <scope>NUCLEOTIDE SEQUENCE</scope>
    <source>
        <strain evidence="1">Duluth1</strain>
        <tissue evidence="1">Whole animal</tissue>
    </source>
</reference>
<dbReference type="EMBL" id="JAIWYP010000002">
    <property type="protein sequence ID" value="KAH3870840.1"/>
    <property type="molecule type" value="Genomic_DNA"/>
</dbReference>
<proteinExistence type="predicted"/>
<dbReference type="AlphaFoldDB" id="A0A9D4RLP9"/>
<comment type="caution">
    <text evidence="1">The sequence shown here is derived from an EMBL/GenBank/DDBJ whole genome shotgun (WGS) entry which is preliminary data.</text>
</comment>
<protein>
    <submittedName>
        <fullName evidence="1">Uncharacterized protein</fullName>
    </submittedName>
</protein>
<evidence type="ECO:0000313" key="1">
    <source>
        <dbReference type="EMBL" id="KAH3870840.1"/>
    </source>
</evidence>
<accession>A0A9D4RLP9</accession>
<reference evidence="1" key="2">
    <citation type="submission" date="2020-11" db="EMBL/GenBank/DDBJ databases">
        <authorList>
            <person name="McCartney M.A."/>
            <person name="Auch B."/>
            <person name="Kono T."/>
            <person name="Mallez S."/>
            <person name="Becker A."/>
            <person name="Gohl D.M."/>
            <person name="Silverstein K.A.T."/>
            <person name="Koren S."/>
            <person name="Bechman K.B."/>
            <person name="Herman A."/>
            <person name="Abrahante J.E."/>
            <person name="Garbe J."/>
        </authorList>
    </citation>
    <scope>NUCLEOTIDE SEQUENCE</scope>
    <source>
        <strain evidence="1">Duluth1</strain>
        <tissue evidence="1">Whole animal</tissue>
    </source>
</reference>
<sequence>MDHKELNYSDKRHHLTKVREDWTITSAIRVKSDLLLCGYFELEMFYYSHIKKIAPHPCGHVFQETGTNFEIALISSEQMCSPSLKMFYYCHLWKSALPPGCHLFQQPGTIVELDPDIIQTNILTKLHKYWTENVTLIIVGIVKINMLTKLVVVGIVKINILTKLYQAMSHDTKTEPYDDHND</sequence>
<organism evidence="1 2">
    <name type="scientific">Dreissena polymorpha</name>
    <name type="common">Zebra mussel</name>
    <name type="synonym">Mytilus polymorpha</name>
    <dbReference type="NCBI Taxonomy" id="45954"/>
    <lineage>
        <taxon>Eukaryota</taxon>
        <taxon>Metazoa</taxon>
        <taxon>Spiralia</taxon>
        <taxon>Lophotrochozoa</taxon>
        <taxon>Mollusca</taxon>
        <taxon>Bivalvia</taxon>
        <taxon>Autobranchia</taxon>
        <taxon>Heteroconchia</taxon>
        <taxon>Euheterodonta</taxon>
        <taxon>Imparidentia</taxon>
        <taxon>Neoheterodontei</taxon>
        <taxon>Myida</taxon>
        <taxon>Dreissenoidea</taxon>
        <taxon>Dreissenidae</taxon>
        <taxon>Dreissena</taxon>
    </lineage>
</organism>
<keyword evidence="2" id="KW-1185">Reference proteome</keyword>
<gene>
    <name evidence="1" type="ORF">DPMN_034031</name>
</gene>
<dbReference type="Proteomes" id="UP000828390">
    <property type="component" value="Unassembled WGS sequence"/>
</dbReference>
<name>A0A9D4RLP9_DREPO</name>
<evidence type="ECO:0000313" key="2">
    <source>
        <dbReference type="Proteomes" id="UP000828390"/>
    </source>
</evidence>